<evidence type="ECO:0000259" key="2">
    <source>
        <dbReference type="Pfam" id="PF13115"/>
    </source>
</evidence>
<protein>
    <submittedName>
        <fullName evidence="3">Conserved exported protein implied in the cusBA heavy metal efflux RND system</fullName>
    </submittedName>
</protein>
<organism evidence="3 4">
    <name type="scientific">Bosea vaviloviae</name>
    <dbReference type="NCBI Taxonomy" id="1526658"/>
    <lineage>
        <taxon>Bacteria</taxon>
        <taxon>Pseudomonadati</taxon>
        <taxon>Pseudomonadota</taxon>
        <taxon>Alphaproteobacteria</taxon>
        <taxon>Hyphomicrobiales</taxon>
        <taxon>Boseaceae</taxon>
        <taxon>Bosea</taxon>
    </lineage>
</organism>
<feature type="domain" description="YtkA-like" evidence="2">
    <location>
        <begin position="28"/>
        <end position="113"/>
    </location>
</feature>
<keyword evidence="1" id="KW-0732">Signal</keyword>
<comment type="caution">
    <text evidence="3">The sequence shown here is derived from an EMBL/GenBank/DDBJ whole genome shotgun (WGS) entry which is preliminary data.</text>
</comment>
<feature type="chain" id="PRO_5005855435" evidence="1">
    <location>
        <begin position="29"/>
        <end position="134"/>
    </location>
</feature>
<dbReference type="RefSeq" id="WP_054211176.1">
    <property type="nucleotide sequence ID" value="NZ_LGSZ01000057.1"/>
</dbReference>
<dbReference type="InterPro" id="IPR032693">
    <property type="entry name" value="YtkA-like_dom"/>
</dbReference>
<evidence type="ECO:0000313" key="4">
    <source>
        <dbReference type="Proteomes" id="UP000037822"/>
    </source>
</evidence>
<feature type="signal peptide" evidence="1">
    <location>
        <begin position="1"/>
        <end position="28"/>
    </location>
</feature>
<evidence type="ECO:0000313" key="3">
    <source>
        <dbReference type="EMBL" id="KPH77820.1"/>
    </source>
</evidence>
<dbReference type="EMBL" id="LGSZ01000057">
    <property type="protein sequence ID" value="KPH77820.1"/>
    <property type="molecule type" value="Genomic_DNA"/>
</dbReference>
<dbReference type="PATRIC" id="fig|1526658.3.peg.3044"/>
<dbReference type="AlphaFoldDB" id="A0A0N0MA57"/>
<dbReference type="Pfam" id="PF13115">
    <property type="entry name" value="YtkA"/>
    <property type="match status" value="1"/>
</dbReference>
<keyword evidence="4" id="KW-1185">Reference proteome</keyword>
<evidence type="ECO:0000256" key="1">
    <source>
        <dbReference type="SAM" id="SignalP"/>
    </source>
</evidence>
<dbReference type="Proteomes" id="UP000037822">
    <property type="component" value="Unassembled WGS sequence"/>
</dbReference>
<sequence length="134" mass="14683">MFFKTLLCARPAALVVLALSMGATGAHADIKDYDFQLVEKETKKGEGIVAVRLIRKSDGKPVPDAVIFATRLDMEPDGMETMKTLIEPMPSTEPGVYRFKVNLIMEGGWRLSLGAKVQGEADSLESRLVFKALP</sequence>
<proteinExistence type="predicted"/>
<dbReference type="OrthoDB" id="7644867at2"/>
<gene>
    <name evidence="3" type="ORF">AE618_21835</name>
</gene>
<name>A0A0N0MA57_9HYPH</name>
<accession>A0A0N0MA57</accession>
<reference evidence="3 4" key="1">
    <citation type="submission" date="2015-07" db="EMBL/GenBank/DDBJ databases">
        <title>Whole genome sequencing of Bosea vaviloviae isolated from cave pool.</title>
        <authorList>
            <person name="Tan N.E.H."/>
            <person name="Lee Y.P."/>
            <person name="Gan H.M."/>
            <person name="Barton H."/>
            <person name="Savka M.A."/>
        </authorList>
    </citation>
    <scope>NUCLEOTIDE SEQUENCE [LARGE SCALE GENOMIC DNA]</scope>
    <source>
        <strain evidence="3 4">SD260</strain>
    </source>
</reference>